<sequence length="65" mass="6764">MNYVKPAVSINAEHTVNEAITWTVVALAAVIAAGGYAAWCTANGANFQGSYNVDDKSVAIGCIYP</sequence>
<dbReference type="AlphaFoldDB" id="A0A7X2V5X5"/>
<dbReference type="RefSeq" id="WP_155113152.1">
    <property type="nucleotide sequence ID" value="NZ_WMIB01000016.1"/>
</dbReference>
<reference evidence="2 3" key="1">
    <citation type="journal article" date="2017" name="Int. J. Syst. Evol. Microbiol.">
        <title>Bacillus mangrovi sp. nov., isolated from a sediment sample from a mangrove forest.</title>
        <authorList>
            <person name="Gupta V."/>
            <person name="Singh P.K."/>
            <person name="Korpole S."/>
            <person name="Tanuku N.R.S."/>
            <person name="Pinnaka A.K."/>
        </authorList>
    </citation>
    <scope>NUCLEOTIDE SEQUENCE [LARGE SCALE GENOMIC DNA]</scope>
    <source>
        <strain evidence="2 3">KCTC 33872</strain>
    </source>
</reference>
<evidence type="ECO:0000313" key="2">
    <source>
        <dbReference type="EMBL" id="MTH54644.1"/>
    </source>
</evidence>
<evidence type="ECO:0000313" key="3">
    <source>
        <dbReference type="Proteomes" id="UP000434639"/>
    </source>
</evidence>
<proteinExistence type="predicted"/>
<feature type="transmembrane region" description="Helical" evidence="1">
    <location>
        <begin position="20"/>
        <end position="39"/>
    </location>
</feature>
<organism evidence="2 3">
    <name type="scientific">Metabacillus mangrovi</name>
    <dbReference type="NCBI Taxonomy" id="1491830"/>
    <lineage>
        <taxon>Bacteria</taxon>
        <taxon>Bacillati</taxon>
        <taxon>Bacillota</taxon>
        <taxon>Bacilli</taxon>
        <taxon>Bacillales</taxon>
        <taxon>Bacillaceae</taxon>
        <taxon>Metabacillus</taxon>
    </lineage>
</organism>
<comment type="caution">
    <text evidence="2">The sequence shown here is derived from an EMBL/GenBank/DDBJ whole genome shotgun (WGS) entry which is preliminary data.</text>
</comment>
<evidence type="ECO:0000256" key="1">
    <source>
        <dbReference type="SAM" id="Phobius"/>
    </source>
</evidence>
<protein>
    <submittedName>
        <fullName evidence="2">Uncharacterized protein</fullName>
    </submittedName>
</protein>
<keyword evidence="1" id="KW-0812">Transmembrane</keyword>
<keyword evidence="1" id="KW-0472">Membrane</keyword>
<dbReference type="EMBL" id="WMIB01000016">
    <property type="protein sequence ID" value="MTH54644.1"/>
    <property type="molecule type" value="Genomic_DNA"/>
</dbReference>
<accession>A0A7X2V5X5</accession>
<keyword evidence="3" id="KW-1185">Reference proteome</keyword>
<dbReference type="Proteomes" id="UP000434639">
    <property type="component" value="Unassembled WGS sequence"/>
</dbReference>
<name>A0A7X2V5X5_9BACI</name>
<keyword evidence="1" id="KW-1133">Transmembrane helix</keyword>
<gene>
    <name evidence="2" type="ORF">GKZ89_14665</name>
</gene>